<feature type="domain" description="HTH tetR-type" evidence="3">
    <location>
        <begin position="19"/>
        <end position="79"/>
    </location>
</feature>
<reference evidence="5" key="1">
    <citation type="submission" date="2018-09" db="EMBL/GenBank/DDBJ databases">
        <title>Genome sequencing of strain 2DFWR-13.</title>
        <authorList>
            <person name="Heo J."/>
            <person name="Kim S.-J."/>
            <person name="Kwon S.-W."/>
        </authorList>
    </citation>
    <scope>NUCLEOTIDE SEQUENCE [LARGE SCALE GENOMIC DNA]</scope>
    <source>
        <strain evidence="5">2DFWR-13</strain>
    </source>
</reference>
<dbReference type="PANTHER" id="PTHR30055">
    <property type="entry name" value="HTH-TYPE TRANSCRIPTIONAL REGULATOR RUTR"/>
    <property type="match status" value="1"/>
</dbReference>
<dbReference type="PROSITE" id="PS50977">
    <property type="entry name" value="HTH_TETR_2"/>
    <property type="match status" value="1"/>
</dbReference>
<dbReference type="InterPro" id="IPR001647">
    <property type="entry name" value="HTH_TetR"/>
</dbReference>
<dbReference type="GO" id="GO:0000976">
    <property type="term" value="F:transcription cis-regulatory region binding"/>
    <property type="evidence" value="ECO:0007669"/>
    <property type="project" value="TreeGrafter"/>
</dbReference>
<proteinExistence type="predicted"/>
<dbReference type="SUPFAM" id="SSF46689">
    <property type="entry name" value="Homeodomain-like"/>
    <property type="match status" value="1"/>
</dbReference>
<evidence type="ECO:0000256" key="1">
    <source>
        <dbReference type="ARBA" id="ARBA00023125"/>
    </source>
</evidence>
<dbReference type="EMBL" id="CP032630">
    <property type="protein sequence ID" value="AYF98865.1"/>
    <property type="molecule type" value="Genomic_DNA"/>
</dbReference>
<sequence length="213" mass="23600">MSSVSLSTDDAVVTRMRSEDRRALVLEAATRVFGDRGYYGATTDQIAREAGVSQPYVVRMFGNKETLFLEVLQRALDRMMSAFRTALEENRETADPGDHEALQRCIGRTYVDLLADRGLLLSLMHAFAMGADPVIGRAARQGMLDVYRFLRDEVGLDAAECSDFLAGGMLLNTVVGMRMADDYDDDPLARELLEAILPTKLDLLLALRDEPTS</sequence>
<dbReference type="Proteomes" id="UP000278886">
    <property type="component" value="Chromosome"/>
</dbReference>
<feature type="DNA-binding region" description="H-T-H motif" evidence="2">
    <location>
        <begin position="42"/>
        <end position="61"/>
    </location>
</feature>
<dbReference type="KEGG" id="lyd:D7I47_11785"/>
<keyword evidence="5" id="KW-1185">Reference proteome</keyword>
<gene>
    <name evidence="4" type="ORF">D7I47_11785</name>
</gene>
<dbReference type="AlphaFoldDB" id="A0A387BCP9"/>
<name>A0A387BCP9_9MICO</name>
<dbReference type="InterPro" id="IPR050109">
    <property type="entry name" value="HTH-type_TetR-like_transc_reg"/>
</dbReference>
<dbReference type="Gene3D" id="1.10.357.10">
    <property type="entry name" value="Tetracycline Repressor, domain 2"/>
    <property type="match status" value="1"/>
</dbReference>
<accession>A0A387BCP9</accession>
<keyword evidence="1 2" id="KW-0238">DNA-binding</keyword>
<dbReference type="InterPro" id="IPR009057">
    <property type="entry name" value="Homeodomain-like_sf"/>
</dbReference>
<dbReference type="Pfam" id="PF00440">
    <property type="entry name" value="TetR_N"/>
    <property type="match status" value="1"/>
</dbReference>
<protein>
    <submittedName>
        <fullName evidence="4">TetR/AcrR family transcriptional regulator</fullName>
    </submittedName>
</protein>
<evidence type="ECO:0000256" key="2">
    <source>
        <dbReference type="PROSITE-ProRule" id="PRU00335"/>
    </source>
</evidence>
<evidence type="ECO:0000313" key="4">
    <source>
        <dbReference type="EMBL" id="AYF98865.1"/>
    </source>
</evidence>
<dbReference type="PANTHER" id="PTHR30055:SF146">
    <property type="entry name" value="HTH-TYPE TRANSCRIPTIONAL DUAL REGULATOR CECR"/>
    <property type="match status" value="1"/>
</dbReference>
<evidence type="ECO:0000259" key="3">
    <source>
        <dbReference type="PROSITE" id="PS50977"/>
    </source>
</evidence>
<evidence type="ECO:0000313" key="5">
    <source>
        <dbReference type="Proteomes" id="UP000278886"/>
    </source>
</evidence>
<dbReference type="PRINTS" id="PR00455">
    <property type="entry name" value="HTHTETR"/>
</dbReference>
<dbReference type="GO" id="GO:0003700">
    <property type="term" value="F:DNA-binding transcription factor activity"/>
    <property type="evidence" value="ECO:0007669"/>
    <property type="project" value="TreeGrafter"/>
</dbReference>
<organism evidence="4 5">
    <name type="scientific">Protaetiibacter intestinalis</name>
    <dbReference type="NCBI Taxonomy" id="2419774"/>
    <lineage>
        <taxon>Bacteria</taxon>
        <taxon>Bacillati</taxon>
        <taxon>Actinomycetota</taxon>
        <taxon>Actinomycetes</taxon>
        <taxon>Micrococcales</taxon>
        <taxon>Microbacteriaceae</taxon>
        <taxon>Protaetiibacter</taxon>
    </lineage>
</organism>